<keyword evidence="4" id="KW-1185">Reference proteome</keyword>
<dbReference type="Gene3D" id="2.40.10.220">
    <property type="entry name" value="predicted glycosyltransferase like domains"/>
    <property type="match status" value="1"/>
</dbReference>
<comment type="caution">
    <text evidence="3">The sequence shown here is derived from an EMBL/GenBank/DDBJ whole genome shotgun (WGS) entry which is preliminary data.</text>
</comment>
<dbReference type="RefSeq" id="WP_344847383.1">
    <property type="nucleotide sequence ID" value="NZ_BAABDF010000007.1"/>
</dbReference>
<evidence type="ECO:0000256" key="1">
    <source>
        <dbReference type="SAM" id="SignalP"/>
    </source>
</evidence>
<feature type="domain" description="PilZ" evidence="2">
    <location>
        <begin position="232"/>
        <end position="318"/>
    </location>
</feature>
<reference evidence="4" key="1">
    <citation type="journal article" date="2019" name="Int. J. Syst. Evol. Microbiol.">
        <title>The Global Catalogue of Microorganisms (GCM) 10K type strain sequencing project: providing services to taxonomists for standard genome sequencing and annotation.</title>
        <authorList>
            <consortium name="The Broad Institute Genomics Platform"/>
            <consortium name="The Broad Institute Genome Sequencing Center for Infectious Disease"/>
            <person name="Wu L."/>
            <person name="Ma J."/>
        </authorList>
    </citation>
    <scope>NUCLEOTIDE SEQUENCE [LARGE SCALE GENOMIC DNA]</scope>
    <source>
        <strain evidence="4">JCM 17190</strain>
    </source>
</reference>
<protein>
    <recommendedName>
        <fullName evidence="2">PilZ domain-containing protein</fullName>
    </recommendedName>
</protein>
<evidence type="ECO:0000313" key="4">
    <source>
        <dbReference type="Proteomes" id="UP001399917"/>
    </source>
</evidence>
<proteinExistence type="predicted"/>
<dbReference type="EMBL" id="BAABDF010000007">
    <property type="protein sequence ID" value="GAA3872949.1"/>
    <property type="molecule type" value="Genomic_DNA"/>
</dbReference>
<dbReference type="SUPFAM" id="SSF141371">
    <property type="entry name" value="PilZ domain-like"/>
    <property type="match status" value="1"/>
</dbReference>
<dbReference type="Pfam" id="PF07238">
    <property type="entry name" value="PilZ"/>
    <property type="match status" value="1"/>
</dbReference>
<sequence>MLRVALLIGALCLPIVFSATPARAALSCDMEDWLVSLDQAANALTRALGTPDEARAAQVLRHSLSSFTNESVQREILASGFVDNGGALSNYVETRRRFLNLQAENWTHAAKDFASDPRFLRQSENLQFFLISAQCDIVRSSHLVRADPTATPTKRLMDGLRKVIEAPTTPPPERVTFDPDDFSNLRDANEIPGASPVGAFNIQPRQIALACGVFTFLASMTLWTWMRLSTSHRRSERHTCVLPASVAAGDTTHSCEILDISQLGAKLDWTHPLAPNSRLLLRVGALEMPCRVAWQNSHFMGVQFDRHISMSQLSDILNLNTVLSAAQKDAA</sequence>
<dbReference type="InterPro" id="IPR009875">
    <property type="entry name" value="PilZ_domain"/>
</dbReference>
<gene>
    <name evidence="3" type="ORF">GCM10022404_23500</name>
</gene>
<feature type="chain" id="PRO_5046570910" description="PilZ domain-containing protein" evidence="1">
    <location>
        <begin position="25"/>
        <end position="331"/>
    </location>
</feature>
<feature type="signal peptide" evidence="1">
    <location>
        <begin position="1"/>
        <end position="24"/>
    </location>
</feature>
<dbReference type="Proteomes" id="UP001399917">
    <property type="component" value="Unassembled WGS sequence"/>
</dbReference>
<accession>A0ABP7KCK6</accession>
<keyword evidence="1" id="KW-0732">Signal</keyword>
<evidence type="ECO:0000313" key="3">
    <source>
        <dbReference type="EMBL" id="GAA3872949.1"/>
    </source>
</evidence>
<organism evidence="3 4">
    <name type="scientific">Celeribacter arenosi</name>
    <dbReference type="NCBI Taxonomy" id="792649"/>
    <lineage>
        <taxon>Bacteria</taxon>
        <taxon>Pseudomonadati</taxon>
        <taxon>Pseudomonadota</taxon>
        <taxon>Alphaproteobacteria</taxon>
        <taxon>Rhodobacterales</taxon>
        <taxon>Roseobacteraceae</taxon>
        <taxon>Celeribacter</taxon>
    </lineage>
</organism>
<name>A0ABP7KCK6_9RHOB</name>
<evidence type="ECO:0000259" key="2">
    <source>
        <dbReference type="Pfam" id="PF07238"/>
    </source>
</evidence>